<evidence type="ECO:0000259" key="11">
    <source>
        <dbReference type="PROSITE" id="PS50262"/>
    </source>
</evidence>
<keyword evidence="3 10" id="KW-0812">Transmembrane</keyword>
<feature type="non-terminal residue" evidence="12">
    <location>
        <position position="1"/>
    </location>
</feature>
<dbReference type="AlphaFoldDB" id="A0A0B2VJP4"/>
<name>A0A0B2VJP4_TOXCA</name>
<evidence type="ECO:0000256" key="10">
    <source>
        <dbReference type="SAM" id="Phobius"/>
    </source>
</evidence>
<reference evidence="12 13" key="1">
    <citation type="submission" date="2014-11" db="EMBL/GenBank/DDBJ databases">
        <title>Genetic blueprint of the zoonotic pathogen Toxocara canis.</title>
        <authorList>
            <person name="Zhu X.-Q."/>
            <person name="Korhonen P.K."/>
            <person name="Cai H."/>
            <person name="Young N.D."/>
            <person name="Nejsum P."/>
            <person name="von Samson-Himmelstjerna G."/>
            <person name="Boag P.R."/>
            <person name="Tan P."/>
            <person name="Li Q."/>
            <person name="Min J."/>
            <person name="Yang Y."/>
            <person name="Wang X."/>
            <person name="Fang X."/>
            <person name="Hall R.S."/>
            <person name="Hofmann A."/>
            <person name="Sternberg P.W."/>
            <person name="Jex A.R."/>
            <person name="Gasser R.B."/>
        </authorList>
    </citation>
    <scope>NUCLEOTIDE SEQUENCE [LARGE SCALE GENOMIC DNA]</scope>
    <source>
        <strain evidence="12">PN_DK_2014</strain>
    </source>
</reference>
<evidence type="ECO:0000313" key="12">
    <source>
        <dbReference type="EMBL" id="KHN83711.1"/>
    </source>
</evidence>
<evidence type="ECO:0000256" key="5">
    <source>
        <dbReference type="ARBA" id="ARBA00023040"/>
    </source>
</evidence>
<comment type="subcellular location">
    <subcellularLocation>
        <location evidence="1">Cell membrane</location>
        <topology evidence="1">Multi-pass membrane protein</topology>
    </subcellularLocation>
</comment>
<comment type="caution">
    <text evidence="12">The sequence shown here is derived from an EMBL/GenBank/DDBJ whole genome shotgun (WGS) entry which is preliminary data.</text>
</comment>
<evidence type="ECO:0000256" key="8">
    <source>
        <dbReference type="ARBA" id="ARBA00023224"/>
    </source>
</evidence>
<dbReference type="Pfam" id="PF00001">
    <property type="entry name" value="7tm_1"/>
    <property type="match status" value="1"/>
</dbReference>
<keyword evidence="4 10" id="KW-1133">Transmembrane helix</keyword>
<dbReference type="PANTHER" id="PTHR24248">
    <property type="entry name" value="ADRENERGIC RECEPTOR-RELATED G-PROTEIN COUPLED RECEPTOR"/>
    <property type="match status" value="1"/>
</dbReference>
<dbReference type="Proteomes" id="UP000031036">
    <property type="component" value="Unassembled WGS sequence"/>
</dbReference>
<feature type="compositionally biased region" description="Polar residues" evidence="9">
    <location>
        <begin position="55"/>
        <end position="66"/>
    </location>
</feature>
<keyword evidence="2" id="KW-1003">Cell membrane</keyword>
<keyword evidence="8" id="KW-0807">Transducer</keyword>
<feature type="compositionally biased region" description="Basic residues" evidence="9">
    <location>
        <begin position="254"/>
        <end position="265"/>
    </location>
</feature>
<dbReference type="PROSITE" id="PS50262">
    <property type="entry name" value="G_PROTEIN_RECEP_F1_2"/>
    <property type="match status" value="1"/>
</dbReference>
<protein>
    <submittedName>
        <fullName evidence="12">Dopamine receptor 1</fullName>
    </submittedName>
</protein>
<evidence type="ECO:0000256" key="6">
    <source>
        <dbReference type="ARBA" id="ARBA00023136"/>
    </source>
</evidence>
<evidence type="ECO:0000256" key="9">
    <source>
        <dbReference type="SAM" id="MobiDB-lite"/>
    </source>
</evidence>
<feature type="region of interest" description="Disordered" evidence="9">
    <location>
        <begin position="284"/>
        <end position="303"/>
    </location>
</feature>
<evidence type="ECO:0000313" key="13">
    <source>
        <dbReference type="Proteomes" id="UP000031036"/>
    </source>
</evidence>
<feature type="transmembrane region" description="Helical" evidence="10">
    <location>
        <begin position="168"/>
        <end position="186"/>
    </location>
</feature>
<feature type="transmembrane region" description="Helical" evidence="10">
    <location>
        <begin position="130"/>
        <end position="148"/>
    </location>
</feature>
<dbReference type="EMBL" id="JPKZ01001141">
    <property type="protein sequence ID" value="KHN83711.1"/>
    <property type="molecule type" value="Genomic_DNA"/>
</dbReference>
<dbReference type="OrthoDB" id="5957871at2759"/>
<dbReference type="InterPro" id="IPR017452">
    <property type="entry name" value="GPCR_Rhodpsn_7TM"/>
</dbReference>
<keyword evidence="6 10" id="KW-0472">Membrane</keyword>
<dbReference type="STRING" id="6265.A0A0B2VJP4"/>
<dbReference type="PRINTS" id="PR00237">
    <property type="entry name" value="GPCRRHODOPSN"/>
</dbReference>
<evidence type="ECO:0000256" key="1">
    <source>
        <dbReference type="ARBA" id="ARBA00004651"/>
    </source>
</evidence>
<feature type="domain" description="G-protein coupled receptors family 1 profile" evidence="11">
    <location>
        <begin position="124"/>
        <end position="183"/>
    </location>
</feature>
<dbReference type="GO" id="GO:0005886">
    <property type="term" value="C:plasma membrane"/>
    <property type="evidence" value="ECO:0007669"/>
    <property type="project" value="UniProtKB-SubCell"/>
</dbReference>
<dbReference type="Gene3D" id="1.20.1070.10">
    <property type="entry name" value="Rhodopsin 7-helix transmembrane proteins"/>
    <property type="match status" value="1"/>
</dbReference>
<keyword evidence="13" id="KW-1185">Reference proteome</keyword>
<evidence type="ECO:0000256" key="3">
    <source>
        <dbReference type="ARBA" id="ARBA00022692"/>
    </source>
</evidence>
<dbReference type="InterPro" id="IPR000276">
    <property type="entry name" value="GPCR_Rhodpsn"/>
</dbReference>
<organism evidence="12 13">
    <name type="scientific">Toxocara canis</name>
    <name type="common">Canine roundworm</name>
    <dbReference type="NCBI Taxonomy" id="6265"/>
    <lineage>
        <taxon>Eukaryota</taxon>
        <taxon>Metazoa</taxon>
        <taxon>Ecdysozoa</taxon>
        <taxon>Nematoda</taxon>
        <taxon>Chromadorea</taxon>
        <taxon>Rhabditida</taxon>
        <taxon>Spirurina</taxon>
        <taxon>Ascaridomorpha</taxon>
        <taxon>Ascaridoidea</taxon>
        <taxon>Toxocaridae</taxon>
        <taxon>Toxocara</taxon>
    </lineage>
</organism>
<proteinExistence type="predicted"/>
<feature type="region of interest" description="Disordered" evidence="9">
    <location>
        <begin position="246"/>
        <end position="270"/>
    </location>
</feature>
<feature type="region of interest" description="Disordered" evidence="9">
    <location>
        <begin position="1"/>
        <end position="82"/>
    </location>
</feature>
<evidence type="ECO:0000256" key="2">
    <source>
        <dbReference type="ARBA" id="ARBA00022475"/>
    </source>
</evidence>
<gene>
    <name evidence="12" type="primary">DopR</name>
    <name evidence="12" type="ORF">Tcan_07673</name>
</gene>
<dbReference type="GO" id="GO:0004930">
    <property type="term" value="F:G protein-coupled receptor activity"/>
    <property type="evidence" value="ECO:0007669"/>
    <property type="project" value="UniProtKB-KW"/>
</dbReference>
<evidence type="ECO:0000256" key="7">
    <source>
        <dbReference type="ARBA" id="ARBA00023170"/>
    </source>
</evidence>
<evidence type="ECO:0000256" key="4">
    <source>
        <dbReference type="ARBA" id="ARBA00022989"/>
    </source>
</evidence>
<sequence>VTAATLNGEGLLSRTSTDAATNGGISPGIDGADNSVPSSDKEVTAATLNGEGLLSRTSTDAATNGGISPGIDGADNSVPSSDKEAKRGLSSFISRLVCCDFNKSETVTSKTLVDPSVQQTHSISDQKARLTLGVIMGTFLICWLPFFIVNVLRSLVPNSVSNTQFQAVTWLGYANSTANPLIYSILNRDFRRAFKRILKRIFSCSKTSQSLDDSQGHSRARMPAQDGTEYRQSSYLFAENNNSQLSLTSQEGRRAKRSDRPRRSSQSRNLMRPLHLAHIQNASAQIHASASSSQISEKSGDPC</sequence>
<feature type="compositionally biased region" description="Polar residues" evidence="9">
    <location>
        <begin position="13"/>
        <end position="24"/>
    </location>
</feature>
<keyword evidence="7 12" id="KW-0675">Receptor</keyword>
<accession>A0A0B2VJP4</accession>
<feature type="compositionally biased region" description="Low complexity" evidence="9">
    <location>
        <begin position="284"/>
        <end position="296"/>
    </location>
</feature>
<keyword evidence="5" id="KW-0297">G-protein coupled receptor</keyword>
<dbReference type="SUPFAM" id="SSF81321">
    <property type="entry name" value="Family A G protein-coupled receptor-like"/>
    <property type="match status" value="1"/>
</dbReference>